<evidence type="ECO:0000313" key="1">
    <source>
        <dbReference type="EMBL" id="SFV56749.1"/>
    </source>
</evidence>
<reference evidence="1" key="1">
    <citation type="submission" date="2016-10" db="EMBL/GenBank/DDBJ databases">
        <authorList>
            <person name="de Groot N.N."/>
        </authorList>
    </citation>
    <scope>NUCLEOTIDE SEQUENCE</scope>
</reference>
<protein>
    <submittedName>
        <fullName evidence="1">JHP0747 family</fullName>
    </submittedName>
</protein>
<dbReference type="AlphaFoldDB" id="A0A1W1BT93"/>
<proteinExistence type="predicted"/>
<sequence length="126" mass="14630">MRVAVECQSPLLQKSLELFLAKYLSAAKKCDIIVRDEACLGDERCFYIGSSAEADLQKPFSKSQLILALEKKYDDLYAVRDEEALIKKEYEEEESMDFAILQKRIESLTQEYQENILRAVKAFYEK</sequence>
<organism evidence="1">
    <name type="scientific">hydrothermal vent metagenome</name>
    <dbReference type="NCBI Taxonomy" id="652676"/>
    <lineage>
        <taxon>unclassified sequences</taxon>
        <taxon>metagenomes</taxon>
        <taxon>ecological metagenomes</taxon>
    </lineage>
</organism>
<gene>
    <name evidence="1" type="ORF">MNB_SM-6-1095</name>
</gene>
<name>A0A1W1BT93_9ZZZZ</name>
<dbReference type="EMBL" id="FPHK01000024">
    <property type="protein sequence ID" value="SFV56749.1"/>
    <property type="molecule type" value="Genomic_DNA"/>
</dbReference>
<accession>A0A1W1BT93</accession>